<protein>
    <submittedName>
        <fullName evidence="2">Casein kinase 1-like protein 6</fullName>
    </submittedName>
</protein>
<dbReference type="EMBL" id="BKCJ010221435">
    <property type="protein sequence ID" value="GEY90912.1"/>
    <property type="molecule type" value="Genomic_DNA"/>
</dbReference>
<feature type="non-terminal residue" evidence="2">
    <location>
        <position position="115"/>
    </location>
</feature>
<dbReference type="GO" id="GO:0004672">
    <property type="term" value="F:protein kinase activity"/>
    <property type="evidence" value="ECO:0007669"/>
    <property type="project" value="InterPro"/>
</dbReference>
<gene>
    <name evidence="2" type="ORF">Tci_462886</name>
</gene>
<proteinExistence type="predicted"/>
<evidence type="ECO:0000313" key="2">
    <source>
        <dbReference type="EMBL" id="GEY90912.1"/>
    </source>
</evidence>
<keyword evidence="2" id="KW-0418">Kinase</keyword>
<organism evidence="2">
    <name type="scientific">Tanacetum cinerariifolium</name>
    <name type="common">Dalmatian daisy</name>
    <name type="synonym">Chrysanthemum cinerariifolium</name>
    <dbReference type="NCBI Taxonomy" id="118510"/>
    <lineage>
        <taxon>Eukaryota</taxon>
        <taxon>Viridiplantae</taxon>
        <taxon>Streptophyta</taxon>
        <taxon>Embryophyta</taxon>
        <taxon>Tracheophyta</taxon>
        <taxon>Spermatophyta</taxon>
        <taxon>Magnoliopsida</taxon>
        <taxon>eudicotyledons</taxon>
        <taxon>Gunneridae</taxon>
        <taxon>Pentapetalae</taxon>
        <taxon>asterids</taxon>
        <taxon>campanulids</taxon>
        <taxon>Asterales</taxon>
        <taxon>Asteraceae</taxon>
        <taxon>Asteroideae</taxon>
        <taxon>Anthemideae</taxon>
        <taxon>Anthemidinae</taxon>
        <taxon>Tanacetum</taxon>
    </lineage>
</organism>
<dbReference type="AlphaFoldDB" id="A0A699I0X0"/>
<keyword evidence="2" id="KW-0808">Transferase</keyword>
<dbReference type="PROSITE" id="PS50011">
    <property type="entry name" value="PROTEIN_KINASE_DOM"/>
    <property type="match status" value="1"/>
</dbReference>
<reference evidence="2" key="1">
    <citation type="journal article" date="2019" name="Sci. Rep.">
        <title>Draft genome of Tanacetum cinerariifolium, the natural source of mosquito coil.</title>
        <authorList>
            <person name="Yamashiro T."/>
            <person name="Shiraishi A."/>
            <person name="Satake H."/>
            <person name="Nakayama K."/>
        </authorList>
    </citation>
    <scope>NUCLEOTIDE SEQUENCE</scope>
</reference>
<evidence type="ECO:0000259" key="1">
    <source>
        <dbReference type="PROSITE" id="PS50011"/>
    </source>
</evidence>
<dbReference type="InterPro" id="IPR000719">
    <property type="entry name" value="Prot_kinase_dom"/>
</dbReference>
<dbReference type="GO" id="GO:0005524">
    <property type="term" value="F:ATP binding"/>
    <property type="evidence" value="ECO:0007669"/>
    <property type="project" value="InterPro"/>
</dbReference>
<accession>A0A699I0X0</accession>
<feature type="domain" description="Protein kinase" evidence="1">
    <location>
        <begin position="1"/>
        <end position="115"/>
    </location>
</feature>
<comment type="caution">
    <text evidence="2">The sequence shown here is derived from an EMBL/GenBank/DDBJ whole genome shotgun (WGS) entry which is preliminary data.</text>
</comment>
<sequence length="115" mass="12932">MHSRGFLHRDIKADSFIMGQGRKANQARMKAQEQDDSRFEGWCKDGSKDEDLIARISLKGLSKCKASESKIRRIQVKDIVKEVEDYFKTYSSASSAWLLSEELAGNSISNQGGTK</sequence>
<name>A0A699I0X0_TANCI</name>